<dbReference type="InterPro" id="IPR050638">
    <property type="entry name" value="AA-Vitamin_Transporters"/>
</dbReference>
<name>A0A2A5CH26_9GAMM</name>
<evidence type="ECO:0000313" key="9">
    <source>
        <dbReference type="Proteomes" id="UP000228987"/>
    </source>
</evidence>
<evidence type="ECO:0000256" key="1">
    <source>
        <dbReference type="ARBA" id="ARBA00004141"/>
    </source>
</evidence>
<dbReference type="Proteomes" id="UP000228987">
    <property type="component" value="Unassembled WGS sequence"/>
</dbReference>
<feature type="transmembrane region" description="Helical" evidence="6">
    <location>
        <begin position="196"/>
        <end position="218"/>
    </location>
</feature>
<feature type="transmembrane region" description="Helical" evidence="6">
    <location>
        <begin position="134"/>
        <end position="152"/>
    </location>
</feature>
<feature type="domain" description="EamA" evidence="7">
    <location>
        <begin position="140"/>
        <end position="271"/>
    </location>
</feature>
<feature type="transmembrane region" description="Helical" evidence="6">
    <location>
        <begin position="86"/>
        <end position="103"/>
    </location>
</feature>
<evidence type="ECO:0000313" key="8">
    <source>
        <dbReference type="EMBL" id="PCJ42838.1"/>
    </source>
</evidence>
<protein>
    <submittedName>
        <fullName evidence="8">EamA family transporter</fullName>
    </submittedName>
</protein>
<evidence type="ECO:0000256" key="2">
    <source>
        <dbReference type="ARBA" id="ARBA00007362"/>
    </source>
</evidence>
<evidence type="ECO:0000256" key="4">
    <source>
        <dbReference type="ARBA" id="ARBA00022989"/>
    </source>
</evidence>
<dbReference type="GO" id="GO:0016020">
    <property type="term" value="C:membrane"/>
    <property type="evidence" value="ECO:0007669"/>
    <property type="project" value="UniProtKB-SubCell"/>
</dbReference>
<proteinExistence type="inferred from homology"/>
<accession>A0A2A5CH26</accession>
<reference evidence="9" key="1">
    <citation type="submission" date="2017-08" db="EMBL/GenBank/DDBJ databases">
        <title>A dynamic microbial community with high functional redundancy inhabits the cold, oxic subseafloor aquifer.</title>
        <authorList>
            <person name="Tully B.J."/>
            <person name="Wheat C.G."/>
            <person name="Glazer B.T."/>
            <person name="Huber J.A."/>
        </authorList>
    </citation>
    <scope>NUCLEOTIDE SEQUENCE [LARGE SCALE GENOMIC DNA]</scope>
</reference>
<feature type="domain" description="EamA" evidence="7">
    <location>
        <begin position="3"/>
        <end position="125"/>
    </location>
</feature>
<feature type="transmembrane region" description="Helical" evidence="6">
    <location>
        <begin position="110"/>
        <end position="128"/>
    </location>
</feature>
<feature type="transmembrane region" description="Helical" evidence="6">
    <location>
        <begin position="20"/>
        <end position="42"/>
    </location>
</feature>
<dbReference type="SUPFAM" id="SSF103481">
    <property type="entry name" value="Multidrug resistance efflux transporter EmrE"/>
    <property type="match status" value="2"/>
</dbReference>
<organism evidence="8 9">
    <name type="scientific">SAR86 cluster bacterium</name>
    <dbReference type="NCBI Taxonomy" id="2030880"/>
    <lineage>
        <taxon>Bacteria</taxon>
        <taxon>Pseudomonadati</taxon>
        <taxon>Pseudomonadota</taxon>
        <taxon>Gammaproteobacteria</taxon>
        <taxon>SAR86 cluster</taxon>
    </lineage>
</organism>
<feature type="transmembrane region" description="Helical" evidence="6">
    <location>
        <begin position="225"/>
        <end position="246"/>
    </location>
</feature>
<feature type="transmembrane region" description="Helical" evidence="6">
    <location>
        <begin position="54"/>
        <end position="74"/>
    </location>
</feature>
<dbReference type="AlphaFoldDB" id="A0A2A5CH26"/>
<keyword evidence="5 6" id="KW-0472">Membrane</keyword>
<dbReference type="PANTHER" id="PTHR32322:SF2">
    <property type="entry name" value="EAMA DOMAIN-CONTAINING PROTEIN"/>
    <property type="match status" value="1"/>
</dbReference>
<keyword evidence="3 6" id="KW-0812">Transmembrane</keyword>
<feature type="transmembrane region" description="Helical" evidence="6">
    <location>
        <begin position="164"/>
        <end position="190"/>
    </location>
</feature>
<dbReference type="InterPro" id="IPR037185">
    <property type="entry name" value="EmrE-like"/>
</dbReference>
<keyword evidence="4 6" id="KW-1133">Transmembrane helix</keyword>
<evidence type="ECO:0000259" key="7">
    <source>
        <dbReference type="Pfam" id="PF00892"/>
    </source>
</evidence>
<evidence type="ECO:0000256" key="3">
    <source>
        <dbReference type="ARBA" id="ARBA00022692"/>
    </source>
</evidence>
<dbReference type="PANTHER" id="PTHR32322">
    <property type="entry name" value="INNER MEMBRANE TRANSPORTER"/>
    <property type="match status" value="1"/>
</dbReference>
<dbReference type="InterPro" id="IPR000620">
    <property type="entry name" value="EamA_dom"/>
</dbReference>
<sequence length="283" mass="30539">MLAAVWGASFMFMRIASPEFGPISLITVRLLISAIVLFPILLHRKETRLVLTNWRKFLWVGLATTAIPFTLFSYVTLSLTAGNTSLLNATVPMFSAIIAWYWLNEKLTSVGIAGLMLGFLGVFILASPDTGDSQALLLPVMAALCAATLYGYGSCFSRLHMQNFSSMTVTAGTQLFAALFMLPFGVFFWPEAVPSMGSWVSVIALGIFCTALSLAFFFHLLQQIGVANTVSVAYLIPVFGILWGYIFLGESVTSGMLLGGAGIFIGVALTTSSVGKKRVKIVE</sequence>
<comment type="caution">
    <text evidence="8">The sequence shown here is derived from an EMBL/GenBank/DDBJ whole genome shotgun (WGS) entry which is preliminary data.</text>
</comment>
<gene>
    <name evidence="8" type="ORF">COA71_04895</name>
</gene>
<comment type="subcellular location">
    <subcellularLocation>
        <location evidence="1">Membrane</location>
        <topology evidence="1">Multi-pass membrane protein</topology>
    </subcellularLocation>
</comment>
<evidence type="ECO:0000256" key="6">
    <source>
        <dbReference type="SAM" id="Phobius"/>
    </source>
</evidence>
<evidence type="ECO:0000256" key="5">
    <source>
        <dbReference type="ARBA" id="ARBA00023136"/>
    </source>
</evidence>
<dbReference type="EMBL" id="NVWI01000002">
    <property type="protein sequence ID" value="PCJ42838.1"/>
    <property type="molecule type" value="Genomic_DNA"/>
</dbReference>
<comment type="similarity">
    <text evidence="2">Belongs to the EamA transporter family.</text>
</comment>
<dbReference type="Pfam" id="PF00892">
    <property type="entry name" value="EamA"/>
    <property type="match status" value="2"/>
</dbReference>
<feature type="transmembrane region" description="Helical" evidence="6">
    <location>
        <begin position="252"/>
        <end position="271"/>
    </location>
</feature>